<feature type="domain" description="RNase H type-1" evidence="3">
    <location>
        <begin position="30"/>
        <end position="106"/>
    </location>
</feature>
<dbReference type="Pfam" id="PF13456">
    <property type="entry name" value="RVT_3"/>
    <property type="match status" value="1"/>
</dbReference>
<feature type="chain" id="PRO_5045439698" description="RNase H type-1 domain-containing protein" evidence="2">
    <location>
        <begin position="19"/>
        <end position="226"/>
    </location>
</feature>
<name>A0ABR2U446_9ROSI</name>
<keyword evidence="1" id="KW-0472">Membrane</keyword>
<evidence type="ECO:0000259" key="3">
    <source>
        <dbReference type="Pfam" id="PF13456"/>
    </source>
</evidence>
<gene>
    <name evidence="4" type="ORF">V6N11_072685</name>
</gene>
<sequence>MWIVFFISSSFALGGGNCWVKPPAGSLKFNIDGAVVAGFGRAGIGGILRNPDNESLISFSKSVGITDATSAELLAFKEACVLFGESKWAKSFAVIFESDCSLISRWSFNVVPSCANLTADKLTKAGINSAMSLKRMRRRCQPVFELNRVYPGVAHGFYAWFAVLLTGYYVGWHVALLPHWWPSILAVQGWLVLLSLATVMLIGALSVGLPLIFVRGWLFPGGLHVF</sequence>
<feature type="transmembrane region" description="Helical" evidence="1">
    <location>
        <begin position="157"/>
        <end position="177"/>
    </location>
</feature>
<dbReference type="Gene3D" id="3.30.420.10">
    <property type="entry name" value="Ribonuclease H-like superfamily/Ribonuclease H"/>
    <property type="match status" value="1"/>
</dbReference>
<dbReference type="EMBL" id="JBBPBN010000003">
    <property type="protein sequence ID" value="KAK9044379.1"/>
    <property type="molecule type" value="Genomic_DNA"/>
</dbReference>
<evidence type="ECO:0000313" key="4">
    <source>
        <dbReference type="EMBL" id="KAK9044379.1"/>
    </source>
</evidence>
<dbReference type="InterPro" id="IPR036397">
    <property type="entry name" value="RNaseH_sf"/>
</dbReference>
<proteinExistence type="predicted"/>
<keyword evidence="1" id="KW-1133">Transmembrane helix</keyword>
<reference evidence="4 5" key="1">
    <citation type="journal article" date="2024" name="G3 (Bethesda)">
        <title>Genome assembly of Hibiscus sabdariffa L. provides insights into metabolisms of medicinal natural products.</title>
        <authorList>
            <person name="Kim T."/>
        </authorList>
    </citation>
    <scope>NUCLEOTIDE SEQUENCE [LARGE SCALE GENOMIC DNA]</scope>
    <source>
        <strain evidence="4">TK-2024</strain>
        <tissue evidence="4">Old leaves</tissue>
    </source>
</reference>
<organism evidence="4 5">
    <name type="scientific">Hibiscus sabdariffa</name>
    <name type="common">roselle</name>
    <dbReference type="NCBI Taxonomy" id="183260"/>
    <lineage>
        <taxon>Eukaryota</taxon>
        <taxon>Viridiplantae</taxon>
        <taxon>Streptophyta</taxon>
        <taxon>Embryophyta</taxon>
        <taxon>Tracheophyta</taxon>
        <taxon>Spermatophyta</taxon>
        <taxon>Magnoliopsida</taxon>
        <taxon>eudicotyledons</taxon>
        <taxon>Gunneridae</taxon>
        <taxon>Pentapetalae</taxon>
        <taxon>rosids</taxon>
        <taxon>malvids</taxon>
        <taxon>Malvales</taxon>
        <taxon>Malvaceae</taxon>
        <taxon>Malvoideae</taxon>
        <taxon>Hibiscus</taxon>
    </lineage>
</organism>
<evidence type="ECO:0000313" key="5">
    <source>
        <dbReference type="Proteomes" id="UP001396334"/>
    </source>
</evidence>
<dbReference type="InterPro" id="IPR012337">
    <property type="entry name" value="RNaseH-like_sf"/>
</dbReference>
<feature type="transmembrane region" description="Helical" evidence="1">
    <location>
        <begin position="189"/>
        <end position="213"/>
    </location>
</feature>
<dbReference type="Proteomes" id="UP001396334">
    <property type="component" value="Unassembled WGS sequence"/>
</dbReference>
<dbReference type="PANTHER" id="PTHR33033:SF118">
    <property type="entry name" value="OS02G0175302 PROTEIN"/>
    <property type="match status" value="1"/>
</dbReference>
<dbReference type="PANTHER" id="PTHR33033">
    <property type="entry name" value="POLYNUCLEOTIDYL TRANSFERASE, RIBONUCLEASE H-LIKE SUPERFAMILY PROTEIN-RELATED"/>
    <property type="match status" value="1"/>
</dbReference>
<accession>A0ABR2U446</accession>
<dbReference type="SUPFAM" id="SSF53098">
    <property type="entry name" value="Ribonuclease H-like"/>
    <property type="match status" value="1"/>
</dbReference>
<keyword evidence="5" id="KW-1185">Reference proteome</keyword>
<keyword evidence="2" id="KW-0732">Signal</keyword>
<protein>
    <recommendedName>
        <fullName evidence="3">RNase H type-1 domain-containing protein</fullName>
    </recommendedName>
</protein>
<feature type="signal peptide" evidence="2">
    <location>
        <begin position="1"/>
        <end position="18"/>
    </location>
</feature>
<keyword evidence="1" id="KW-0812">Transmembrane</keyword>
<comment type="caution">
    <text evidence="4">The sequence shown here is derived from an EMBL/GenBank/DDBJ whole genome shotgun (WGS) entry which is preliminary data.</text>
</comment>
<dbReference type="InterPro" id="IPR002156">
    <property type="entry name" value="RNaseH_domain"/>
</dbReference>
<evidence type="ECO:0000256" key="1">
    <source>
        <dbReference type="SAM" id="Phobius"/>
    </source>
</evidence>
<dbReference type="InterPro" id="IPR044730">
    <property type="entry name" value="RNase_H-like_dom_plant"/>
</dbReference>
<dbReference type="CDD" id="cd06222">
    <property type="entry name" value="RNase_H_like"/>
    <property type="match status" value="1"/>
</dbReference>
<evidence type="ECO:0000256" key="2">
    <source>
        <dbReference type="SAM" id="SignalP"/>
    </source>
</evidence>